<dbReference type="SMART" id="SM00450">
    <property type="entry name" value="RHOD"/>
    <property type="match status" value="1"/>
</dbReference>
<dbReference type="RefSeq" id="WP_377175369.1">
    <property type="nucleotide sequence ID" value="NZ_JBHTMY010000001.1"/>
</dbReference>
<proteinExistence type="predicted"/>
<reference evidence="3" key="1">
    <citation type="journal article" date="2019" name="Int. J. Syst. Evol. Microbiol.">
        <title>The Global Catalogue of Microorganisms (GCM) 10K type strain sequencing project: providing services to taxonomists for standard genome sequencing and annotation.</title>
        <authorList>
            <consortium name="The Broad Institute Genomics Platform"/>
            <consortium name="The Broad Institute Genome Sequencing Center for Infectious Disease"/>
            <person name="Wu L."/>
            <person name="Ma J."/>
        </authorList>
    </citation>
    <scope>NUCLEOTIDE SEQUENCE [LARGE SCALE GENOMIC DNA]</scope>
    <source>
        <strain evidence="3">CCUG 61485</strain>
    </source>
</reference>
<evidence type="ECO:0000313" key="3">
    <source>
        <dbReference type="Proteomes" id="UP001597201"/>
    </source>
</evidence>
<feature type="domain" description="Rhodanese" evidence="1">
    <location>
        <begin position="20"/>
        <end position="97"/>
    </location>
</feature>
<name>A0ABW3XWZ3_9FLAO</name>
<gene>
    <name evidence="2" type="ORF">ACFQ39_00555</name>
</gene>
<accession>A0ABW3XWZ3</accession>
<dbReference type="Pfam" id="PF00581">
    <property type="entry name" value="Rhodanese"/>
    <property type="match status" value="1"/>
</dbReference>
<comment type="caution">
    <text evidence="2">The sequence shown here is derived from an EMBL/GenBank/DDBJ whole genome shotgun (WGS) entry which is preliminary data.</text>
</comment>
<dbReference type="InterPro" id="IPR036873">
    <property type="entry name" value="Rhodanese-like_dom_sf"/>
</dbReference>
<protein>
    <submittedName>
        <fullName evidence="2">Rhodanese-like domain-containing protein</fullName>
    </submittedName>
</protein>
<sequence length="103" mass="10886">MGFFNLFGSSVATPAIEEYLDKGAVVIDVRTIAEFVEGHVEGSKNIPLDTVEAKLEEIKKLGKSVITCCRSGARSGTAANFLKQNGVDAINGGPWQSVAACIK</sequence>
<organism evidence="2 3">
    <name type="scientific">Namhaeicola litoreus</name>
    <dbReference type="NCBI Taxonomy" id="1052145"/>
    <lineage>
        <taxon>Bacteria</taxon>
        <taxon>Pseudomonadati</taxon>
        <taxon>Bacteroidota</taxon>
        <taxon>Flavobacteriia</taxon>
        <taxon>Flavobacteriales</taxon>
        <taxon>Flavobacteriaceae</taxon>
        <taxon>Namhaeicola</taxon>
    </lineage>
</organism>
<dbReference type="EMBL" id="JBHTMY010000001">
    <property type="protein sequence ID" value="MFD1314091.1"/>
    <property type="molecule type" value="Genomic_DNA"/>
</dbReference>
<evidence type="ECO:0000259" key="1">
    <source>
        <dbReference type="PROSITE" id="PS50206"/>
    </source>
</evidence>
<evidence type="ECO:0000313" key="2">
    <source>
        <dbReference type="EMBL" id="MFD1314091.1"/>
    </source>
</evidence>
<dbReference type="PROSITE" id="PS50206">
    <property type="entry name" value="RHODANESE_3"/>
    <property type="match status" value="1"/>
</dbReference>
<keyword evidence="3" id="KW-1185">Reference proteome</keyword>
<dbReference type="InterPro" id="IPR001763">
    <property type="entry name" value="Rhodanese-like_dom"/>
</dbReference>
<dbReference type="Proteomes" id="UP001597201">
    <property type="component" value="Unassembled WGS sequence"/>
</dbReference>
<dbReference type="PANTHER" id="PTHR43031">
    <property type="entry name" value="FAD-DEPENDENT OXIDOREDUCTASE"/>
    <property type="match status" value="1"/>
</dbReference>
<dbReference type="PANTHER" id="PTHR43031:SF1">
    <property type="entry name" value="PYRIDINE NUCLEOTIDE-DISULPHIDE OXIDOREDUCTASE"/>
    <property type="match status" value="1"/>
</dbReference>
<dbReference type="CDD" id="cd00158">
    <property type="entry name" value="RHOD"/>
    <property type="match status" value="1"/>
</dbReference>
<dbReference type="SUPFAM" id="SSF52821">
    <property type="entry name" value="Rhodanese/Cell cycle control phosphatase"/>
    <property type="match status" value="1"/>
</dbReference>
<dbReference type="InterPro" id="IPR050229">
    <property type="entry name" value="GlpE_sulfurtransferase"/>
</dbReference>
<dbReference type="Gene3D" id="3.40.250.10">
    <property type="entry name" value="Rhodanese-like domain"/>
    <property type="match status" value="1"/>
</dbReference>